<evidence type="ECO:0000313" key="3">
    <source>
        <dbReference type="Proteomes" id="UP001519460"/>
    </source>
</evidence>
<reference evidence="2 3" key="1">
    <citation type="journal article" date="2023" name="Sci. Data">
        <title>Genome assembly of the Korean intertidal mud-creeper Batillaria attramentaria.</title>
        <authorList>
            <person name="Patra A.K."/>
            <person name="Ho P.T."/>
            <person name="Jun S."/>
            <person name="Lee S.J."/>
            <person name="Kim Y."/>
            <person name="Won Y.J."/>
        </authorList>
    </citation>
    <scope>NUCLEOTIDE SEQUENCE [LARGE SCALE GENOMIC DNA]</scope>
    <source>
        <strain evidence="2">Wonlab-2016</strain>
    </source>
</reference>
<proteinExistence type="predicted"/>
<organism evidence="2 3">
    <name type="scientific">Batillaria attramentaria</name>
    <dbReference type="NCBI Taxonomy" id="370345"/>
    <lineage>
        <taxon>Eukaryota</taxon>
        <taxon>Metazoa</taxon>
        <taxon>Spiralia</taxon>
        <taxon>Lophotrochozoa</taxon>
        <taxon>Mollusca</taxon>
        <taxon>Gastropoda</taxon>
        <taxon>Caenogastropoda</taxon>
        <taxon>Sorbeoconcha</taxon>
        <taxon>Cerithioidea</taxon>
        <taxon>Batillariidae</taxon>
        <taxon>Batillaria</taxon>
    </lineage>
</organism>
<feature type="non-terminal residue" evidence="2">
    <location>
        <position position="125"/>
    </location>
</feature>
<dbReference type="Proteomes" id="UP001519460">
    <property type="component" value="Unassembled WGS sequence"/>
</dbReference>
<accession>A0ABD0JKI5</accession>
<dbReference type="EMBL" id="JACVVK020000403">
    <property type="protein sequence ID" value="KAK7475519.1"/>
    <property type="molecule type" value="Genomic_DNA"/>
</dbReference>
<protein>
    <submittedName>
        <fullName evidence="2">Uncharacterized protein</fullName>
    </submittedName>
</protein>
<comment type="caution">
    <text evidence="2">The sequence shown here is derived from an EMBL/GenBank/DDBJ whole genome shotgun (WGS) entry which is preliminary data.</text>
</comment>
<feature type="compositionally biased region" description="Basic and acidic residues" evidence="1">
    <location>
        <begin position="107"/>
        <end position="125"/>
    </location>
</feature>
<keyword evidence="3" id="KW-1185">Reference proteome</keyword>
<feature type="non-terminal residue" evidence="2">
    <location>
        <position position="1"/>
    </location>
</feature>
<sequence>PHAAQAQNIASVLNGVGNCFLFSPHQRASAGSKLGEYSPLMVVEIPGEGSSSRAYECGQVPRDQHNTTSYLILDRTLGGAVHLSESSGLRSKLTGRETARPPGHNLKAVEDKEVTQSVPLEHRKP</sequence>
<feature type="region of interest" description="Disordered" evidence="1">
    <location>
        <begin position="83"/>
        <end position="125"/>
    </location>
</feature>
<evidence type="ECO:0000313" key="2">
    <source>
        <dbReference type="EMBL" id="KAK7475519.1"/>
    </source>
</evidence>
<evidence type="ECO:0000256" key="1">
    <source>
        <dbReference type="SAM" id="MobiDB-lite"/>
    </source>
</evidence>
<gene>
    <name evidence="2" type="ORF">BaRGS_00033208</name>
</gene>
<name>A0ABD0JKI5_9CAEN</name>
<dbReference type="AlphaFoldDB" id="A0ABD0JKI5"/>